<feature type="region of interest" description="Disordered" evidence="1">
    <location>
        <begin position="161"/>
        <end position="355"/>
    </location>
</feature>
<dbReference type="Pfam" id="PF08550">
    <property type="entry name" value="GATA_AreA"/>
    <property type="match status" value="1"/>
</dbReference>
<dbReference type="InterPro" id="IPR013860">
    <property type="entry name" value="AreA_GATA"/>
</dbReference>
<evidence type="ECO:0000259" key="3">
    <source>
        <dbReference type="Pfam" id="PF11702"/>
    </source>
</evidence>
<dbReference type="GO" id="GO:0031930">
    <property type="term" value="P:mitochondria-nucleus signaling pathway"/>
    <property type="evidence" value="ECO:0007669"/>
    <property type="project" value="TreeGrafter"/>
</dbReference>
<feature type="compositionally biased region" description="Low complexity" evidence="1">
    <location>
        <begin position="257"/>
        <end position="270"/>
    </location>
</feature>
<feature type="domain" description="DUF3295" evidence="3">
    <location>
        <begin position="84"/>
        <end position="547"/>
    </location>
</feature>
<feature type="compositionally biased region" description="Basic and acidic residues" evidence="1">
    <location>
        <begin position="346"/>
        <end position="355"/>
    </location>
</feature>
<feature type="compositionally biased region" description="Polar residues" evidence="1">
    <location>
        <begin position="216"/>
        <end position="231"/>
    </location>
</feature>
<reference evidence="4 5" key="1">
    <citation type="submission" date="2016-12" db="EMBL/GenBank/DDBJ databases">
        <title>Draft genome sequence of Fusarium oxysporum causing rot on Narcissus.</title>
        <authorList>
            <person name="Armitage A.D."/>
            <person name="Taylor A."/>
            <person name="Clarkson J.P."/>
            <person name="Harrison R.J."/>
            <person name="Jackson A.C."/>
        </authorList>
    </citation>
    <scope>NUCLEOTIDE SEQUENCE [LARGE SCALE GENOMIC DNA]</scope>
    <source>
        <strain evidence="4 5">N139</strain>
    </source>
</reference>
<feature type="region of interest" description="Disordered" evidence="1">
    <location>
        <begin position="391"/>
        <end position="420"/>
    </location>
</feature>
<dbReference type="PANTHER" id="PTHR28014:SF1">
    <property type="entry name" value="NEGATIVE REGULATOR OF RAS-CAMP PATHWAY"/>
    <property type="match status" value="1"/>
</dbReference>
<dbReference type="GO" id="GO:0000122">
    <property type="term" value="P:negative regulation of transcription by RNA polymerase II"/>
    <property type="evidence" value="ECO:0007669"/>
    <property type="project" value="TreeGrafter"/>
</dbReference>
<accession>A0A4Q2V9P7</accession>
<dbReference type="Pfam" id="PF11702">
    <property type="entry name" value="DUF3295"/>
    <property type="match status" value="1"/>
</dbReference>
<dbReference type="GO" id="GO:0005737">
    <property type="term" value="C:cytoplasm"/>
    <property type="evidence" value="ECO:0007669"/>
    <property type="project" value="TreeGrafter"/>
</dbReference>
<dbReference type="AlphaFoldDB" id="A0A4Q2V9P7"/>
<feature type="compositionally biased region" description="Low complexity" evidence="1">
    <location>
        <begin position="169"/>
        <end position="208"/>
    </location>
</feature>
<feature type="compositionally biased region" description="Acidic residues" evidence="1">
    <location>
        <begin position="315"/>
        <end position="345"/>
    </location>
</feature>
<gene>
    <name evidence="4" type="ORF">BFJ63_vAg16392</name>
</gene>
<dbReference type="GO" id="GO:0006808">
    <property type="term" value="P:regulation of nitrogen utilization"/>
    <property type="evidence" value="ECO:0007669"/>
    <property type="project" value="TreeGrafter"/>
</dbReference>
<evidence type="ECO:0000313" key="5">
    <source>
        <dbReference type="Proteomes" id="UP000290540"/>
    </source>
</evidence>
<name>A0A4Q2V9P7_FUSOX</name>
<organism evidence="4 5">
    <name type="scientific">Fusarium oxysporum f. sp. narcissi</name>
    <dbReference type="NCBI Taxonomy" id="451672"/>
    <lineage>
        <taxon>Eukaryota</taxon>
        <taxon>Fungi</taxon>
        <taxon>Dikarya</taxon>
        <taxon>Ascomycota</taxon>
        <taxon>Pezizomycotina</taxon>
        <taxon>Sordariomycetes</taxon>
        <taxon>Hypocreomycetidae</taxon>
        <taxon>Hypocreales</taxon>
        <taxon>Nectriaceae</taxon>
        <taxon>Fusarium</taxon>
        <taxon>Fusarium oxysporum species complex</taxon>
    </lineage>
</organism>
<evidence type="ECO:0000256" key="1">
    <source>
        <dbReference type="SAM" id="MobiDB-lite"/>
    </source>
</evidence>
<evidence type="ECO:0000259" key="2">
    <source>
        <dbReference type="Pfam" id="PF08550"/>
    </source>
</evidence>
<sequence length="547" mass="59776">MPYRLDTHVLTVDANVIRKVDTGNPANLYSMWTVFSRHADSVEQGPRLENLSGQRETLVVDNKEKTAPTTQTLLQNIPSESRITDLPPLSGSVESLRDEEAVDFTSVSAPLGITRPRVLRQDSCTSTRSKRGHYISSDGFEKMIIPIVNDKEPLSAPPRVAPRAKVLELEPTTLEPSSSTTTESQSSTKSLTASDGSPLPSSQSLPRPTVVRGFYPSQTPMTPGAAQSSDTIPELKSPSAGNVVPSKQPARPAPGHSCSSSEQDQSFSNSKPMIPIIEKPVFQIGGSSEEDGPLKSAMASSRPSSLLSARTIDGEIAEDSDTGDYIDESAIDDDDDSSDWEDSAEESDKPSMDDKFFQRVNSMPNLTSQRSLITLMLAKIDRARKFDNHVSQSTSAVPRSHLANGPSLGASPNDSDEASLMTKATPDLGLEHIHEESKSNAQPTITSSPSIKNQDVQSPLLAITWMKTISLLANKWIGIFRRYLLRERQQDSSAADAVLKQPCTPHDADNLHQSLGESRMNNYVHAHACDQRFWQEVCKNGYHDRGW</sequence>
<feature type="compositionally biased region" description="Low complexity" evidence="1">
    <location>
        <begin position="294"/>
        <end position="309"/>
    </location>
</feature>
<protein>
    <submittedName>
        <fullName evidence="4">Uncharacterized protein</fullName>
    </submittedName>
</protein>
<dbReference type="PANTHER" id="PTHR28014">
    <property type="entry name" value="NEGATIVE REGULATOR OF RAS-CAMP PATHWAY"/>
    <property type="match status" value="1"/>
</dbReference>
<dbReference type="EMBL" id="MQTW01000330">
    <property type="protein sequence ID" value="RYC80717.1"/>
    <property type="molecule type" value="Genomic_DNA"/>
</dbReference>
<comment type="caution">
    <text evidence="4">The sequence shown here is derived from an EMBL/GenBank/DDBJ whole genome shotgun (WGS) entry which is preliminary data.</text>
</comment>
<feature type="domain" description="Nitrogen regulatory protein areA GATA-like" evidence="2">
    <location>
        <begin position="31"/>
        <end position="52"/>
    </location>
</feature>
<dbReference type="Proteomes" id="UP000290540">
    <property type="component" value="Unassembled WGS sequence"/>
</dbReference>
<evidence type="ECO:0000313" key="4">
    <source>
        <dbReference type="EMBL" id="RYC80717.1"/>
    </source>
</evidence>
<proteinExistence type="predicted"/>
<dbReference type="InterPro" id="IPR053043">
    <property type="entry name" value="Ras-cAMP_regulatory"/>
</dbReference>
<dbReference type="InterPro" id="IPR021711">
    <property type="entry name" value="DUF3295"/>
</dbReference>